<dbReference type="InParanoid" id="E9EEE7"/>
<protein>
    <submittedName>
        <fullName evidence="5">MFS multidrug transporter</fullName>
    </submittedName>
</protein>
<dbReference type="InterPro" id="IPR036259">
    <property type="entry name" value="MFS_trans_sf"/>
</dbReference>
<organism evidence="6">
    <name type="scientific">Metarhizium acridum (strain CQMa 102)</name>
    <dbReference type="NCBI Taxonomy" id="655827"/>
    <lineage>
        <taxon>Eukaryota</taxon>
        <taxon>Fungi</taxon>
        <taxon>Dikarya</taxon>
        <taxon>Ascomycota</taxon>
        <taxon>Pezizomycotina</taxon>
        <taxon>Sordariomycetes</taxon>
        <taxon>Hypocreomycetidae</taxon>
        <taxon>Hypocreales</taxon>
        <taxon>Clavicipitaceae</taxon>
        <taxon>Metarhizium</taxon>
    </lineage>
</organism>
<reference evidence="5 6" key="1">
    <citation type="journal article" date="2011" name="PLoS Genet.">
        <title>Genome sequencing and comparative transcriptomics of the model entomopathogenic fungi Metarhizium anisopliae and M. acridum.</title>
        <authorList>
            <person name="Gao Q."/>
            <person name="Jin K."/>
            <person name="Ying S.H."/>
            <person name="Zhang Y."/>
            <person name="Xiao G."/>
            <person name="Shang Y."/>
            <person name="Duan Z."/>
            <person name="Hu X."/>
            <person name="Xie X.Q."/>
            <person name="Zhou G."/>
            <person name="Peng G."/>
            <person name="Luo Z."/>
            <person name="Huang W."/>
            <person name="Wang B."/>
            <person name="Fang W."/>
            <person name="Wang S."/>
            <person name="Zhong Y."/>
            <person name="Ma L.J."/>
            <person name="St Leger R.J."/>
            <person name="Zhao G.P."/>
            <person name="Pei Y."/>
            <person name="Feng M.G."/>
            <person name="Xia Y."/>
            <person name="Wang C."/>
        </authorList>
    </citation>
    <scope>NUCLEOTIDE SEQUENCE [LARGE SCALE GENOMIC DNA]</scope>
    <source>
        <strain evidence="5 6">CQMa 102</strain>
    </source>
</reference>
<dbReference type="PANTHER" id="PTHR23502:SF60">
    <property type="entry name" value="MAJOR FACILITATOR SUPERFAMILY (MFS) PROFILE DOMAIN-CONTAINING PROTEIN-RELATED"/>
    <property type="match status" value="1"/>
</dbReference>
<dbReference type="AlphaFoldDB" id="E9EEE7"/>
<sequence>MSGGQPDPQIAGKSRGLILYLIAVDCNCRRQGVAKILTTWWLNEADKSMRKYGSLRLLKGDGWEQSSQHNDTRKKLLILRLLWTIILWCLSYEYVLCTHVLPSLEHAASFPPQTQSTSIKIKPSELGDWPKYQGSVNDADRASVAVALPRTTRPKISPPPHINSKTKCPDRHDATSAICRPGFPCWTPTLAMSKPQTQHLMTLRPTARDTKTSLTMTNPLWCLGMDRSIQKTPRIGKELAMGHDHSCLLLYIRLALLVDYGDPVSGRHHPRPPGSNGAYAAAGHLAKVMYLVFNLACGFAQTKEQMLTFRFLSGVGGSAPQAADVPWHLGGLLTERRTGQGPSDIRDTHVSGTGSRTYFRGTRKHFLLPASDDRGDRLSTFPIVWAGTHWILPNLGCMILATGLIIAFQSAQAYVEDAYNEHYAASAAAAGAFLRTMFGSSFPLFAPKIYQVLGLGWGNSLLAFTTIGIGVLDPTLSVPYSHVPIEAVFPHQAVPPLLIQQPSMNGVDVTLKSCILAKRLYAAGLLALERAADRRFPEQPSWDPHIGEIGFRGDDVVDRIQMALPEFELKLETDPVKKPYCPQYLSHEGRFTAFMSWAAFPRESALDSTSETRTDLVHLTPPFAVQLVRQKNYGALESKKYFIPDRDNPNGSLEVVEDDLIQANFQKLNTYKNYKCEAHDKFYEVNIYQKDPVNKHHWRATLARPARDIDLGQ</sequence>
<keyword evidence="4" id="KW-0472">Membrane</keyword>
<comment type="subcellular location">
    <subcellularLocation>
        <location evidence="1">Membrane</location>
        <topology evidence="1">Multi-pass membrane protein</topology>
    </subcellularLocation>
</comment>
<gene>
    <name evidence="5" type="ORF">MAC_08245</name>
</gene>
<evidence type="ECO:0000313" key="5">
    <source>
        <dbReference type="EMBL" id="EFY85706.1"/>
    </source>
</evidence>
<dbReference type="EMBL" id="GL698568">
    <property type="protein sequence ID" value="EFY85706.1"/>
    <property type="molecule type" value="Genomic_DNA"/>
</dbReference>
<accession>E9EEE7</accession>
<dbReference type="GO" id="GO:0022857">
    <property type="term" value="F:transmembrane transporter activity"/>
    <property type="evidence" value="ECO:0007669"/>
    <property type="project" value="TreeGrafter"/>
</dbReference>
<dbReference type="GeneID" id="19252556"/>
<keyword evidence="6" id="KW-1185">Reference proteome</keyword>
<dbReference type="KEGG" id="maw:19252556"/>
<keyword evidence="3" id="KW-1133">Transmembrane helix</keyword>
<evidence type="ECO:0000256" key="3">
    <source>
        <dbReference type="ARBA" id="ARBA00022989"/>
    </source>
</evidence>
<name>E9EEE7_METAQ</name>
<evidence type="ECO:0000256" key="4">
    <source>
        <dbReference type="ARBA" id="ARBA00023136"/>
    </source>
</evidence>
<dbReference type="eggNOG" id="KOG0255">
    <property type="taxonomic scope" value="Eukaryota"/>
</dbReference>
<keyword evidence="2" id="KW-0812">Transmembrane</keyword>
<dbReference type="PANTHER" id="PTHR23502">
    <property type="entry name" value="MAJOR FACILITATOR SUPERFAMILY"/>
    <property type="match status" value="1"/>
</dbReference>
<evidence type="ECO:0000256" key="1">
    <source>
        <dbReference type="ARBA" id="ARBA00004141"/>
    </source>
</evidence>
<evidence type="ECO:0000256" key="2">
    <source>
        <dbReference type="ARBA" id="ARBA00022692"/>
    </source>
</evidence>
<dbReference type="HOGENOM" id="CLU_387358_0_0_1"/>
<dbReference type="Proteomes" id="UP000002499">
    <property type="component" value="Unassembled WGS sequence"/>
</dbReference>
<dbReference type="GO" id="GO:0005886">
    <property type="term" value="C:plasma membrane"/>
    <property type="evidence" value="ECO:0007669"/>
    <property type="project" value="TreeGrafter"/>
</dbReference>
<dbReference type="OrthoDB" id="10264507at2759"/>
<dbReference type="SUPFAM" id="SSF103473">
    <property type="entry name" value="MFS general substrate transporter"/>
    <property type="match status" value="1"/>
</dbReference>
<evidence type="ECO:0000313" key="6">
    <source>
        <dbReference type="Proteomes" id="UP000002499"/>
    </source>
</evidence>
<proteinExistence type="predicted"/>